<dbReference type="OrthoDB" id="416253at2759"/>
<protein>
    <recommendedName>
        <fullName evidence="1">NADP-dependent oxidoreductase domain-containing protein</fullName>
    </recommendedName>
</protein>
<dbReference type="PROSITE" id="PS00063">
    <property type="entry name" value="ALDOKETO_REDUCTASE_3"/>
    <property type="match status" value="1"/>
</dbReference>
<dbReference type="PROSITE" id="PS00798">
    <property type="entry name" value="ALDOKETO_REDUCTASE_1"/>
    <property type="match status" value="1"/>
</dbReference>
<sequence>MANKIPNVRLNTGFDMPIFGLGTWKSKPGEVTEAVKNAIDVGYRHIDCALVYQNETEVGAAIQAKIAEGVVKREDLFITSKLWNTFHKKDEQTKKILEIATIKPAVNQVEIHPYLTQVKLVEFLKSVDIAVTGYSPLGSADRPWAKPEDPKLLDDEQLIALGKKYNKTAAQVVLRWLTQRGIIAIPKSVQKKRLEENMNIFDFALSDEDMAYVNTFERNGRGCHLAWNNDHPDYPFHAEF</sequence>
<dbReference type="InterPro" id="IPR023210">
    <property type="entry name" value="NADP_OxRdtase_dom"/>
</dbReference>
<dbReference type="PIRSF" id="PIRSF000097">
    <property type="entry name" value="AKR"/>
    <property type="match status" value="1"/>
</dbReference>
<proteinExistence type="predicted"/>
<dbReference type="PANTHER" id="PTHR43827:SF14">
    <property type="entry name" value="NADP-DEPENDENT OXIDOREDUCTASE DOMAIN-CONTAINING PROTEIN"/>
    <property type="match status" value="1"/>
</dbReference>
<dbReference type="Pfam" id="PF00248">
    <property type="entry name" value="Aldo_ket_red"/>
    <property type="match status" value="1"/>
</dbReference>
<dbReference type="EMBL" id="CAJVCH010339120">
    <property type="protein sequence ID" value="CAG7815213.1"/>
    <property type="molecule type" value="Genomic_DNA"/>
</dbReference>
<dbReference type="GO" id="GO:0016491">
    <property type="term" value="F:oxidoreductase activity"/>
    <property type="evidence" value="ECO:0007669"/>
    <property type="project" value="UniProtKB-KW"/>
</dbReference>
<dbReference type="InterPro" id="IPR020471">
    <property type="entry name" value="AKR"/>
</dbReference>
<keyword evidence="3" id="KW-1185">Reference proteome</keyword>
<gene>
    <name evidence="2" type="ORF">AFUS01_LOCUS25911</name>
</gene>
<evidence type="ECO:0000259" key="1">
    <source>
        <dbReference type="Pfam" id="PF00248"/>
    </source>
</evidence>
<dbReference type="InterPro" id="IPR018170">
    <property type="entry name" value="Aldo/ket_reductase_CS"/>
</dbReference>
<dbReference type="AlphaFoldDB" id="A0A8J2KEH5"/>
<organism evidence="2 3">
    <name type="scientific">Allacma fusca</name>
    <dbReference type="NCBI Taxonomy" id="39272"/>
    <lineage>
        <taxon>Eukaryota</taxon>
        <taxon>Metazoa</taxon>
        <taxon>Ecdysozoa</taxon>
        <taxon>Arthropoda</taxon>
        <taxon>Hexapoda</taxon>
        <taxon>Collembola</taxon>
        <taxon>Symphypleona</taxon>
        <taxon>Sminthuridae</taxon>
        <taxon>Allacma</taxon>
    </lineage>
</organism>
<accession>A0A8J2KEH5</accession>
<name>A0A8J2KEH5_9HEXA</name>
<dbReference type="Proteomes" id="UP000708208">
    <property type="component" value="Unassembled WGS sequence"/>
</dbReference>
<evidence type="ECO:0000313" key="2">
    <source>
        <dbReference type="EMBL" id="CAG7815213.1"/>
    </source>
</evidence>
<evidence type="ECO:0000313" key="3">
    <source>
        <dbReference type="Proteomes" id="UP000708208"/>
    </source>
</evidence>
<reference evidence="2" key="1">
    <citation type="submission" date="2021-06" db="EMBL/GenBank/DDBJ databases">
        <authorList>
            <person name="Hodson N. C."/>
            <person name="Mongue J. A."/>
            <person name="Jaron S. K."/>
        </authorList>
    </citation>
    <scope>NUCLEOTIDE SEQUENCE</scope>
</reference>
<feature type="domain" description="NADP-dependent oxidoreductase" evidence="1">
    <location>
        <begin position="91"/>
        <end position="215"/>
    </location>
</feature>
<comment type="caution">
    <text evidence="2">The sequence shown here is derived from an EMBL/GenBank/DDBJ whole genome shotgun (WGS) entry which is preliminary data.</text>
</comment>
<dbReference type="PANTHER" id="PTHR43827">
    <property type="entry name" value="2,5-DIKETO-D-GLUCONIC ACID REDUCTASE"/>
    <property type="match status" value="1"/>
</dbReference>